<dbReference type="SUPFAM" id="SSF50475">
    <property type="entry name" value="FMN-binding split barrel"/>
    <property type="match status" value="1"/>
</dbReference>
<dbReference type="EMBL" id="QSLN01000011">
    <property type="protein sequence ID" value="RDV82315.1"/>
    <property type="molecule type" value="Genomic_DNA"/>
</dbReference>
<dbReference type="AlphaFoldDB" id="A0A3D8P274"/>
<evidence type="ECO:0000313" key="6">
    <source>
        <dbReference type="Proteomes" id="UP000256329"/>
    </source>
</evidence>
<accession>A0A3D8P274</accession>
<evidence type="ECO:0000256" key="1">
    <source>
        <dbReference type="ARBA" id="ARBA00001917"/>
    </source>
</evidence>
<dbReference type="GO" id="GO:0010181">
    <property type="term" value="F:FMN binding"/>
    <property type="evidence" value="ECO:0007669"/>
    <property type="project" value="InterPro"/>
</dbReference>
<gene>
    <name evidence="5" type="ORF">DXX99_07830</name>
</gene>
<dbReference type="Gene3D" id="2.30.110.10">
    <property type="entry name" value="Electron Transport, Fmn-binding Protein, Chain A"/>
    <property type="match status" value="1"/>
</dbReference>
<dbReference type="RefSeq" id="WP_115792940.1">
    <property type="nucleotide sequence ID" value="NZ_QSLN01000011.1"/>
</dbReference>
<protein>
    <submittedName>
        <fullName evidence="5">Flavin reductase family protein</fullName>
    </submittedName>
</protein>
<evidence type="ECO:0000256" key="3">
    <source>
        <dbReference type="ARBA" id="ARBA00038054"/>
    </source>
</evidence>
<evidence type="ECO:0000313" key="5">
    <source>
        <dbReference type="EMBL" id="RDV82315.1"/>
    </source>
</evidence>
<dbReference type="PANTHER" id="PTHR43567">
    <property type="entry name" value="FLAVOREDOXIN-RELATED-RELATED"/>
    <property type="match status" value="1"/>
</dbReference>
<dbReference type="Pfam" id="PF01613">
    <property type="entry name" value="Flavin_Reduct"/>
    <property type="match status" value="1"/>
</dbReference>
<dbReference type="OrthoDB" id="9791490at2"/>
<dbReference type="SMART" id="SM00903">
    <property type="entry name" value="Flavin_Reduct"/>
    <property type="match status" value="1"/>
</dbReference>
<comment type="cofactor">
    <cofactor evidence="1">
        <name>FMN</name>
        <dbReference type="ChEBI" id="CHEBI:58210"/>
    </cofactor>
</comment>
<dbReference type="InterPro" id="IPR052174">
    <property type="entry name" value="Flavoredoxin"/>
</dbReference>
<keyword evidence="2" id="KW-0285">Flavoprotein</keyword>
<comment type="similarity">
    <text evidence="3">Belongs to the flavoredoxin family.</text>
</comment>
<proteinExistence type="inferred from homology"/>
<keyword evidence="6" id="KW-1185">Reference proteome</keyword>
<reference evidence="5 6" key="1">
    <citation type="submission" date="2018-08" db="EMBL/GenBank/DDBJ databases">
        <title>Form III RuBisCO-mediated autotrophy in Thermodesulfobium bacteria.</title>
        <authorList>
            <person name="Toshchakov S.V."/>
            <person name="Kublanov I.V."/>
            <person name="Frolov E."/>
            <person name="Bonch-Osmolovskaya E.A."/>
            <person name="Tourova T.P."/>
            <person name="Chernych N.A."/>
            <person name="Lebedinsky A.V."/>
        </authorList>
    </citation>
    <scope>NUCLEOTIDE SEQUENCE [LARGE SCALE GENOMIC DNA]</scope>
    <source>
        <strain evidence="5 6">SR</strain>
    </source>
</reference>
<feature type="domain" description="Flavin reductase like" evidence="4">
    <location>
        <begin position="7"/>
        <end position="154"/>
    </location>
</feature>
<dbReference type="GO" id="GO:0016646">
    <property type="term" value="F:oxidoreductase activity, acting on the CH-NH group of donors, NAD or NADP as acceptor"/>
    <property type="evidence" value="ECO:0007669"/>
    <property type="project" value="UniProtKB-ARBA"/>
</dbReference>
<dbReference type="InterPro" id="IPR012349">
    <property type="entry name" value="Split_barrel_FMN-bd"/>
</dbReference>
<comment type="caution">
    <text evidence="5">The sequence shown here is derived from an EMBL/GenBank/DDBJ whole genome shotgun (WGS) entry which is preliminary data.</text>
</comment>
<name>A0A3D8P274_9THEO</name>
<evidence type="ECO:0000259" key="4">
    <source>
        <dbReference type="SMART" id="SM00903"/>
    </source>
</evidence>
<dbReference type="Proteomes" id="UP000256329">
    <property type="component" value="Unassembled WGS sequence"/>
</dbReference>
<sequence length="160" mass="17506">MEGKKALRLLPWPVTLIGTYHEGRHNLMTASWVMQVSFRPPLLMVSIAPERYTYELLTKSGEFVVSILAADQMEIANFCGTHSGRDTDKVKALGLKTKPATQVRVPLLEDCVANLECRLVSLHPAGDHVICVGEVVGGSVERGEASPLLLLDWQPGALCK</sequence>
<dbReference type="PANTHER" id="PTHR43567:SF1">
    <property type="entry name" value="FLAVOREDOXIN"/>
    <property type="match status" value="1"/>
</dbReference>
<organism evidence="5 6">
    <name type="scientific">Ammonifex thiophilus</name>
    <dbReference type="NCBI Taxonomy" id="444093"/>
    <lineage>
        <taxon>Bacteria</taxon>
        <taxon>Bacillati</taxon>
        <taxon>Bacillota</taxon>
        <taxon>Clostridia</taxon>
        <taxon>Thermoanaerobacterales</taxon>
        <taxon>Thermoanaerobacteraceae</taxon>
        <taxon>Ammonifex</taxon>
    </lineage>
</organism>
<dbReference type="InterPro" id="IPR002563">
    <property type="entry name" value="Flavin_Rdtase-like_dom"/>
</dbReference>
<evidence type="ECO:0000256" key="2">
    <source>
        <dbReference type="ARBA" id="ARBA00022630"/>
    </source>
</evidence>